<reference evidence="2 3" key="1">
    <citation type="submission" date="2016-06" db="EMBL/GenBank/DDBJ databases">
        <title>Complete genome sequences of Bordetella bronchialis and Bordetella flabilis.</title>
        <authorList>
            <person name="LiPuma J.J."/>
            <person name="Spilker T."/>
        </authorList>
    </citation>
    <scope>NUCLEOTIDE SEQUENCE [LARGE SCALE GENOMIC DNA]</scope>
    <source>
        <strain evidence="2 3">AU10664</strain>
    </source>
</reference>
<evidence type="ECO:0000313" key="3">
    <source>
        <dbReference type="Proteomes" id="UP000091926"/>
    </source>
</evidence>
<dbReference type="EMBL" id="CP016172">
    <property type="protein sequence ID" value="ANN80424.1"/>
    <property type="molecule type" value="Genomic_DNA"/>
</dbReference>
<name>A0A193GM99_9BORD</name>
<sequence>MRRAGAYTAGLAGLGLAGLTFAQSTAPLHLLVAYPPGGSADILARLLAQYLGPVLGRSVVVDNRPGAGGMLGLNVAVQSPPDGNTIFLCPVTTLIIGTELNKNARNDVVRDLEPVSLLASAPHVLATNTHVPAQDMESFIAWLRKNGPSVNYASGYGTLSHLEGVLLQQRLGVQLTNVPYKGSAQAMTDLLAGSVSFIFDSIPSALPFIRSGQLRGLAVASSRRVPALSQLPTLKEAGVPGYDVDNWFGICAPKGTPPAAIQTLDQAFAGIMADPKLDASLEQNGYLANYANAATLRDVSIAETRKWGELIKAANISL</sequence>
<dbReference type="STRING" id="463014.BAU07_12030"/>
<dbReference type="PIRSF" id="PIRSF017082">
    <property type="entry name" value="YflP"/>
    <property type="match status" value="1"/>
</dbReference>
<evidence type="ECO:0008006" key="4">
    <source>
        <dbReference type="Google" id="ProtNLM"/>
    </source>
</evidence>
<dbReference type="InterPro" id="IPR042100">
    <property type="entry name" value="Bug_dom1"/>
</dbReference>
<dbReference type="PANTHER" id="PTHR42928:SF5">
    <property type="entry name" value="BLR1237 PROTEIN"/>
    <property type="match status" value="1"/>
</dbReference>
<dbReference type="Proteomes" id="UP000091926">
    <property type="component" value="Chromosome"/>
</dbReference>
<dbReference type="KEGG" id="bfz:BAU07_12030"/>
<comment type="similarity">
    <text evidence="1">Belongs to the UPF0065 (bug) family.</text>
</comment>
<dbReference type="InterPro" id="IPR005064">
    <property type="entry name" value="BUG"/>
</dbReference>
<dbReference type="SUPFAM" id="SSF53850">
    <property type="entry name" value="Periplasmic binding protein-like II"/>
    <property type="match status" value="1"/>
</dbReference>
<dbReference type="AlphaFoldDB" id="A0A193GM99"/>
<evidence type="ECO:0000313" key="2">
    <source>
        <dbReference type="EMBL" id="ANN80424.1"/>
    </source>
</evidence>
<protein>
    <recommendedName>
        <fullName evidence="4">ABC transporter substrate-binding protein</fullName>
    </recommendedName>
</protein>
<gene>
    <name evidence="2" type="ORF">BAU07_12030</name>
</gene>
<evidence type="ECO:0000256" key="1">
    <source>
        <dbReference type="ARBA" id="ARBA00006987"/>
    </source>
</evidence>
<organism evidence="2 3">
    <name type="scientific">Bordetella flabilis</name>
    <dbReference type="NCBI Taxonomy" id="463014"/>
    <lineage>
        <taxon>Bacteria</taxon>
        <taxon>Pseudomonadati</taxon>
        <taxon>Pseudomonadota</taxon>
        <taxon>Betaproteobacteria</taxon>
        <taxon>Burkholderiales</taxon>
        <taxon>Alcaligenaceae</taxon>
        <taxon>Bordetella</taxon>
    </lineage>
</organism>
<proteinExistence type="inferred from homology"/>
<accession>A0A193GM99</accession>
<dbReference type="Pfam" id="PF03401">
    <property type="entry name" value="TctC"/>
    <property type="match status" value="1"/>
</dbReference>
<dbReference type="CDD" id="cd07012">
    <property type="entry name" value="PBP2_Bug_TTT"/>
    <property type="match status" value="1"/>
</dbReference>
<dbReference type="Gene3D" id="3.40.190.10">
    <property type="entry name" value="Periplasmic binding protein-like II"/>
    <property type="match status" value="1"/>
</dbReference>
<dbReference type="Gene3D" id="3.40.190.150">
    <property type="entry name" value="Bordetella uptake gene, domain 1"/>
    <property type="match status" value="1"/>
</dbReference>
<dbReference type="PANTHER" id="PTHR42928">
    <property type="entry name" value="TRICARBOXYLATE-BINDING PROTEIN"/>
    <property type="match status" value="1"/>
</dbReference>
<keyword evidence="3" id="KW-1185">Reference proteome</keyword>